<reference evidence="8" key="1">
    <citation type="journal article" date="2018" name="Nat. Microbiol.">
        <title>Leveraging single-cell genomics to expand the fungal tree of life.</title>
        <authorList>
            <person name="Ahrendt S.R."/>
            <person name="Quandt C.A."/>
            <person name="Ciobanu D."/>
            <person name="Clum A."/>
            <person name="Salamov A."/>
            <person name="Andreopoulos B."/>
            <person name="Cheng J.F."/>
            <person name="Woyke T."/>
            <person name="Pelin A."/>
            <person name="Henrissat B."/>
            <person name="Reynolds N.K."/>
            <person name="Benny G.L."/>
            <person name="Smith M.E."/>
            <person name="James T.Y."/>
            <person name="Grigoriev I.V."/>
        </authorList>
    </citation>
    <scope>NUCLEOTIDE SEQUENCE [LARGE SCALE GENOMIC DNA]</scope>
</reference>
<dbReference type="InterPro" id="IPR011990">
    <property type="entry name" value="TPR-like_helical_dom_sf"/>
</dbReference>
<evidence type="ECO:0008006" key="9">
    <source>
        <dbReference type="Google" id="ProtNLM"/>
    </source>
</evidence>
<dbReference type="PROSITE" id="PS51375">
    <property type="entry name" value="PPR"/>
    <property type="match status" value="5"/>
</dbReference>
<dbReference type="OrthoDB" id="185373at2759"/>
<protein>
    <recommendedName>
        <fullName evidence="9">Pentacotripeptide-repeat region of PRORP domain-containing protein</fullName>
    </recommendedName>
</protein>
<gene>
    <name evidence="7" type="ORF">BJ684DRAFT_17124</name>
</gene>
<evidence type="ECO:0000256" key="4">
    <source>
        <dbReference type="ARBA" id="ARBA00044511"/>
    </source>
</evidence>
<dbReference type="Pfam" id="PF13812">
    <property type="entry name" value="PPR_3"/>
    <property type="match status" value="2"/>
</dbReference>
<dbReference type="EMBL" id="KZ988354">
    <property type="protein sequence ID" value="RKP12378.1"/>
    <property type="molecule type" value="Genomic_DNA"/>
</dbReference>
<sequence length="743" mass="83380">MAIMCGQLHFCFSLPLLPHHGSKIACAHPSARFYPTKAPTEASLDTATSLPPAHRSDKMVLNLRILKGLNQSEIARLLPGLKARPLPALRQTYSTRPPPLTTAPFLPNTKPREDVSPGFKMADRYPLPLESSFDPDNPRVHAYSASRHARRLFFAHPAPNVNALNTLLTLYSRNGGRPGPMVSLYDYALERGIEPDIITYNQIISAYGKHGTAQEIHRWIRKAYDKGLTLSLHSWVPLVMCHTRAGNIEAAERVLSEMYSHGIALDTQLYNAIIGAMCVKNMVADMERLSRQMKDSGIPMDEKTWSRFVEVYANCNDTTQAIWAFTESFNVGLESPFGIVHLSKVLPLRDILELLHSLPLLPTRPCPVRITPVIANALIGQAVRINDFGLAFFLLSELKVRDNFQPNPTTYSMIIDAYAKDGDAKGAVSLLQTMKEEEGIEVDIVIYTQVMTALSEGPGMWMVESLIKEVHEAAAVEGSKVVPNIYFYNSALKCASAFCDADAALNIMDEIISRRIATDPRTIQYFFRTLLASGMSGRRVWRLWGKVKYSVVSASFKSSHYVLLSLCQDEEVPTEWIWKHAVESMDRLDYGRAGTIAGLAIVELCRRGSWDGEDGAMGLWNEAARRRIRMGPESIAALLHCCVQEDRWVTAEVIWEKVEEMIRVKDMSVLESPEVAKLWMQILAQQARWIDIQNYFRRLDQSIWAGEAWVDELLANAPQDVKLSIEKMAIETGKGFTDGEREV</sequence>
<dbReference type="Pfam" id="PF01535">
    <property type="entry name" value="PPR"/>
    <property type="match status" value="1"/>
</dbReference>
<dbReference type="PANTHER" id="PTHR47447">
    <property type="entry name" value="OS03G0856100 PROTEIN"/>
    <property type="match status" value="1"/>
</dbReference>
<evidence type="ECO:0000256" key="6">
    <source>
        <dbReference type="SAM" id="MobiDB-lite"/>
    </source>
</evidence>
<feature type="repeat" description="PPR" evidence="5">
    <location>
        <begin position="231"/>
        <end position="265"/>
    </location>
</feature>
<organism evidence="7 8">
    <name type="scientific">Piptocephalis cylindrospora</name>
    <dbReference type="NCBI Taxonomy" id="1907219"/>
    <lineage>
        <taxon>Eukaryota</taxon>
        <taxon>Fungi</taxon>
        <taxon>Fungi incertae sedis</taxon>
        <taxon>Zoopagomycota</taxon>
        <taxon>Zoopagomycotina</taxon>
        <taxon>Zoopagomycetes</taxon>
        <taxon>Zoopagales</taxon>
        <taxon>Piptocephalidaceae</taxon>
        <taxon>Piptocephalis</taxon>
    </lineage>
</organism>
<comment type="similarity">
    <text evidence="1">Belongs to the CCM1 family.</text>
</comment>
<comment type="subunit">
    <text evidence="4">Binds to mitochondrial small subunit 15S rRNA.</text>
</comment>
<evidence type="ECO:0000313" key="7">
    <source>
        <dbReference type="EMBL" id="RKP12378.1"/>
    </source>
</evidence>
<dbReference type="AlphaFoldDB" id="A0A4P9Y0V7"/>
<feature type="repeat" description="PPR" evidence="5">
    <location>
        <begin position="266"/>
        <end position="300"/>
    </location>
</feature>
<evidence type="ECO:0000256" key="3">
    <source>
        <dbReference type="ARBA" id="ARBA00044493"/>
    </source>
</evidence>
<feature type="repeat" description="PPR" evidence="5">
    <location>
        <begin position="160"/>
        <end position="195"/>
    </location>
</feature>
<evidence type="ECO:0000256" key="5">
    <source>
        <dbReference type="PROSITE-ProRule" id="PRU00708"/>
    </source>
</evidence>
<comment type="function">
    <text evidence="3">Regulates mitochondrial small subunit maturation by controlling 15S rRNA 5'-end processing. Localizes to the 5' precursor of the 15S rRNA in a position that is subsequently occupied by mS47 in the mature yeast mtSSU. Uses structure and sequence-specific RNA recognition, binding to a single-stranded region of the precursor and specifically recognizing bases -6 to -1. The exchange of Ccm1 for mS47 is coupled to the irreversible removal of precursor rRNA that is accompanied by conformational changes of the mitoribosomal proteins uS5m and mS26. These conformational changes signal completion of 5'-end rRNA processing through protection of the mature 5'-end of the 15S rRNA and stabilization of mS47. The removal of the 5' precursor together with the dissociation of Ccm1 may be catalyzed by the 5'-3' exoribonuclease Pet127. Involved in the specific removal of group I introns in mitochondrial encoded transcripts.</text>
</comment>
<feature type="repeat" description="PPR" evidence="5">
    <location>
        <begin position="407"/>
        <end position="437"/>
    </location>
</feature>
<evidence type="ECO:0000256" key="1">
    <source>
        <dbReference type="ARBA" id="ARBA00006192"/>
    </source>
</evidence>
<evidence type="ECO:0000256" key="2">
    <source>
        <dbReference type="ARBA" id="ARBA00022737"/>
    </source>
</evidence>
<dbReference type="NCBIfam" id="TIGR00756">
    <property type="entry name" value="PPR"/>
    <property type="match status" value="3"/>
</dbReference>
<evidence type="ECO:0000313" key="8">
    <source>
        <dbReference type="Proteomes" id="UP000267251"/>
    </source>
</evidence>
<keyword evidence="8" id="KW-1185">Reference proteome</keyword>
<name>A0A4P9Y0V7_9FUNG</name>
<proteinExistence type="inferred from homology"/>
<dbReference type="PANTHER" id="PTHR47447:SF17">
    <property type="entry name" value="OS12G0638900 PROTEIN"/>
    <property type="match status" value="1"/>
</dbReference>
<feature type="region of interest" description="Disordered" evidence="6">
    <location>
        <begin position="91"/>
        <end position="114"/>
    </location>
</feature>
<dbReference type="InterPro" id="IPR002885">
    <property type="entry name" value="PPR_rpt"/>
</dbReference>
<feature type="repeat" description="PPR" evidence="5">
    <location>
        <begin position="196"/>
        <end position="230"/>
    </location>
</feature>
<accession>A0A4P9Y0V7</accession>
<dbReference type="Gene3D" id="1.25.40.10">
    <property type="entry name" value="Tetratricopeptide repeat domain"/>
    <property type="match status" value="2"/>
</dbReference>
<dbReference type="Proteomes" id="UP000267251">
    <property type="component" value="Unassembled WGS sequence"/>
</dbReference>
<keyword evidence="2" id="KW-0677">Repeat</keyword>